<keyword evidence="3" id="KW-1185">Reference proteome</keyword>
<evidence type="ECO:0000313" key="3">
    <source>
        <dbReference type="Proteomes" id="UP001500889"/>
    </source>
</evidence>
<accession>A0AAU9FHY3</accession>
<reference evidence="2 3" key="1">
    <citation type="submission" date="2024-02" db="EMBL/GenBank/DDBJ databases">
        <title>A chromosome-level genome assembly of Drosophila madeirensis, a fruit fly species endemic to Madeira island.</title>
        <authorList>
            <person name="Tomihara K."/>
            <person name="Llopart A."/>
            <person name="Yamamoto D."/>
        </authorList>
    </citation>
    <scope>NUCLEOTIDE SEQUENCE [LARGE SCALE GENOMIC DNA]</scope>
    <source>
        <strain evidence="2 3">RF1</strain>
    </source>
</reference>
<sequence length="291" mass="33959">MFLPAPNQTCQRLQLSFIGRYFFRQLRQMSQLQRTSYARTAFEQFQSPTPCQRQAFTPNLVAMQRSQQFGEDYRIYQQNIDLDSFFGEEPKYDKVSDVCLLNDHFMLVKMPQVQFQPPKPMTPPTKSKLPRCFKCNRSSRVSPILEDVEEKPPPRRSCLKPWASRYIDEVEVFDSTTTSSAKATPESVIVEQPHPQRQSPPLPAPLQLEAVHPAASTQQPLLNRGPLHWFLWPFRRRLHARAKSKSQLAAVHKTYFVRWSKPPDTIWQGYGVDRGDREQKFSLRRCRSAVF</sequence>
<name>A0AAU9FHY3_DROMD</name>
<evidence type="ECO:0000313" key="2">
    <source>
        <dbReference type="EMBL" id="BFF95210.1"/>
    </source>
</evidence>
<proteinExistence type="predicted"/>
<evidence type="ECO:0000256" key="1">
    <source>
        <dbReference type="SAM" id="MobiDB-lite"/>
    </source>
</evidence>
<gene>
    <name evidence="2" type="ORF">DMAD_12664</name>
</gene>
<protein>
    <submittedName>
        <fullName evidence="2">Uncharacterized protein</fullName>
    </submittedName>
</protein>
<dbReference type="AlphaFoldDB" id="A0AAU9FHY3"/>
<dbReference type="Proteomes" id="UP001500889">
    <property type="component" value="Chromosome U"/>
</dbReference>
<organism evidence="2 3">
    <name type="scientific">Drosophila madeirensis</name>
    <name type="common">Fruit fly</name>
    <dbReference type="NCBI Taxonomy" id="30013"/>
    <lineage>
        <taxon>Eukaryota</taxon>
        <taxon>Metazoa</taxon>
        <taxon>Ecdysozoa</taxon>
        <taxon>Arthropoda</taxon>
        <taxon>Hexapoda</taxon>
        <taxon>Insecta</taxon>
        <taxon>Pterygota</taxon>
        <taxon>Neoptera</taxon>
        <taxon>Endopterygota</taxon>
        <taxon>Diptera</taxon>
        <taxon>Brachycera</taxon>
        <taxon>Muscomorpha</taxon>
        <taxon>Ephydroidea</taxon>
        <taxon>Drosophilidae</taxon>
        <taxon>Drosophila</taxon>
        <taxon>Sophophora</taxon>
    </lineage>
</organism>
<feature type="region of interest" description="Disordered" evidence="1">
    <location>
        <begin position="177"/>
        <end position="204"/>
    </location>
</feature>
<dbReference type="EMBL" id="AP029264">
    <property type="protein sequence ID" value="BFF95210.1"/>
    <property type="molecule type" value="Genomic_DNA"/>
</dbReference>